<dbReference type="EMBL" id="CP021886">
    <property type="protein sequence ID" value="AWI34199.1"/>
    <property type="molecule type" value="Genomic_DNA"/>
</dbReference>
<evidence type="ECO:0008006" key="3">
    <source>
        <dbReference type="Google" id="ProtNLM"/>
    </source>
</evidence>
<dbReference type="RefSeq" id="WP_108911034.1">
    <property type="nucleotide sequence ID" value="NZ_CP021886.1"/>
</dbReference>
<accession>A0A2U8FDA7</accession>
<evidence type="ECO:0000313" key="1">
    <source>
        <dbReference type="EMBL" id="AWI34199.1"/>
    </source>
</evidence>
<name>A0A2U8FDA7_9HELI</name>
<dbReference type="AlphaFoldDB" id="A0A2U8FDA7"/>
<sequence>MRLLVLFIFLSSFTLGYQSYQPPNTISPQVSYHPLYEQRRNRLLGIYGVSNKTNSDATLSITGNNLQNHSLSEKLSGIGLVVGYLLNPNHRILLNLENFFKKNGFSYQTFTLNYAFTPQIPNTIKWRLLLSANVGIALANFNEGSFVVNNSAMGKLKYTGFTYGVKAGTIYQTTYGELELGIQARRLNFGKANSSIPINDVPTSTTLDLSETSSTGLFLGYNFLF</sequence>
<evidence type="ECO:0000313" key="2">
    <source>
        <dbReference type="Proteomes" id="UP000244890"/>
    </source>
</evidence>
<protein>
    <recommendedName>
        <fullName evidence="3">Outer membrane beta-barrel protein</fullName>
    </recommendedName>
</protein>
<dbReference type="OrthoDB" id="5321177at2"/>
<reference evidence="1 2" key="1">
    <citation type="submission" date="2017-06" db="EMBL/GenBank/DDBJ databases">
        <title>Complete genome of Helicobacter apodemus.</title>
        <authorList>
            <person name="Cho S."/>
        </authorList>
    </citation>
    <scope>NUCLEOTIDE SEQUENCE [LARGE SCALE GENOMIC DNA]</scope>
    <source>
        <strain evidence="2">SNUVETPUB-15-01</strain>
    </source>
</reference>
<gene>
    <name evidence="1" type="ORF">CDV25_05035</name>
</gene>
<dbReference type="KEGG" id="had:CDV25_05035"/>
<dbReference type="InterPro" id="IPR011250">
    <property type="entry name" value="OMP/PagP_B-barrel"/>
</dbReference>
<dbReference type="Proteomes" id="UP000244890">
    <property type="component" value="Chromosome"/>
</dbReference>
<organism evidence="1 2">
    <name type="scientific">Helicobacter apodemus</name>
    <dbReference type="NCBI Taxonomy" id="135569"/>
    <lineage>
        <taxon>Bacteria</taxon>
        <taxon>Pseudomonadati</taxon>
        <taxon>Campylobacterota</taxon>
        <taxon>Epsilonproteobacteria</taxon>
        <taxon>Campylobacterales</taxon>
        <taxon>Helicobacteraceae</taxon>
        <taxon>Helicobacter</taxon>
    </lineage>
</organism>
<dbReference type="SUPFAM" id="SSF56925">
    <property type="entry name" value="OMPA-like"/>
    <property type="match status" value="1"/>
</dbReference>
<proteinExistence type="predicted"/>
<dbReference type="Gene3D" id="2.40.160.20">
    <property type="match status" value="1"/>
</dbReference>